<keyword evidence="2" id="KW-1185">Reference proteome</keyword>
<gene>
    <name evidence="1" type="ordered locus">GNIT_0286</name>
</gene>
<proteinExistence type="predicted"/>
<dbReference type="KEGG" id="gni:GNIT_0286"/>
<dbReference type="AlphaFoldDB" id="G4QF96"/>
<dbReference type="EMBL" id="CP003060">
    <property type="protein sequence ID" value="AEP28440.1"/>
    <property type="molecule type" value="Genomic_DNA"/>
</dbReference>
<protein>
    <submittedName>
        <fullName evidence="1">Uncharacterized protein</fullName>
    </submittedName>
</protein>
<reference evidence="1 2" key="1">
    <citation type="journal article" date="2011" name="J. Bacteriol.">
        <title>Complete genome sequence of seawater bacterium Glaciecola nitratireducens FR1064T.</title>
        <authorList>
            <person name="Bian F."/>
            <person name="Qin Q.L."/>
            <person name="Xie B.B."/>
            <person name="Shu Y.L."/>
            <person name="Zhang X.Y."/>
            <person name="Yu Y."/>
            <person name="Chen B."/>
            <person name="Chen X.L."/>
            <person name="Zhou B.C."/>
            <person name="Zhang Y.Z."/>
        </authorList>
    </citation>
    <scope>NUCLEOTIDE SEQUENCE [LARGE SCALE GENOMIC DNA]</scope>
    <source>
        <strain evidence="2">JCM 12485 / KCTC 12276 / FR1064</strain>
    </source>
</reference>
<organism evidence="1 2">
    <name type="scientific">Glaciecola nitratireducens (strain JCM 12485 / KCTC 12276 / FR1064)</name>
    <dbReference type="NCBI Taxonomy" id="1085623"/>
    <lineage>
        <taxon>Bacteria</taxon>
        <taxon>Pseudomonadati</taxon>
        <taxon>Pseudomonadota</taxon>
        <taxon>Gammaproteobacteria</taxon>
        <taxon>Alteromonadales</taxon>
        <taxon>Alteromonadaceae</taxon>
        <taxon>Brumicola</taxon>
    </lineage>
</organism>
<sequence length="198" mass="22630">MKIREPNNQFFDLEQVKRDLQKFIIQDEPSVSPPCVGCQQHIPDICSPKCPEAAKSLSVDPIQYPIERSVVALVFELNAIRLFETCWSCEGHIREGESQIWKIPQVCFYSQSSIYAKLLSTHLSKLFIQKKLKYNWLLCLSDISQSIHPAYNIQPDLTNQFEPSLGLLQNDIRTIGSDLQRHLKAEAQSLLNTIAAMQ</sequence>
<evidence type="ECO:0000313" key="2">
    <source>
        <dbReference type="Proteomes" id="UP000009282"/>
    </source>
</evidence>
<dbReference type="RefSeq" id="WP_014107319.1">
    <property type="nucleotide sequence ID" value="NC_016041.1"/>
</dbReference>
<name>G4QF96_GLANF</name>
<accession>G4QF96</accession>
<dbReference type="Proteomes" id="UP000009282">
    <property type="component" value="Chromosome"/>
</dbReference>
<dbReference type="HOGENOM" id="CLU_1376440_0_0_6"/>
<evidence type="ECO:0000313" key="1">
    <source>
        <dbReference type="EMBL" id="AEP28440.1"/>
    </source>
</evidence>